<keyword evidence="5 10" id="KW-0592">Phosphate transport</keyword>
<evidence type="ECO:0000256" key="11">
    <source>
        <dbReference type="SAM" id="MobiDB-lite"/>
    </source>
</evidence>
<dbReference type="PANTHER" id="PTHR30425:SF1">
    <property type="entry name" value="PHOSPHATE TRANSPORT SYSTEM PERMEASE PROTEIN PSTC"/>
    <property type="match status" value="1"/>
</dbReference>
<dbReference type="InterPro" id="IPR051124">
    <property type="entry name" value="Phosphate_Transport_Permease"/>
</dbReference>
<evidence type="ECO:0000256" key="8">
    <source>
        <dbReference type="ARBA" id="ARBA00023136"/>
    </source>
</evidence>
<dbReference type="CDD" id="cd06261">
    <property type="entry name" value="TM_PBP2"/>
    <property type="match status" value="1"/>
</dbReference>
<evidence type="ECO:0000256" key="1">
    <source>
        <dbReference type="ARBA" id="ARBA00004651"/>
    </source>
</evidence>
<dbReference type="NCBIfam" id="TIGR02138">
    <property type="entry name" value="phosphate_pstC"/>
    <property type="match status" value="1"/>
</dbReference>
<feature type="region of interest" description="Disordered" evidence="11">
    <location>
        <begin position="1"/>
        <end position="23"/>
    </location>
</feature>
<evidence type="ECO:0000259" key="12">
    <source>
        <dbReference type="PROSITE" id="PS50928"/>
    </source>
</evidence>
<evidence type="ECO:0000313" key="13">
    <source>
        <dbReference type="EMBL" id="NYH87196.1"/>
    </source>
</evidence>
<evidence type="ECO:0000256" key="10">
    <source>
        <dbReference type="RuleBase" id="RU363054"/>
    </source>
</evidence>
<dbReference type="Gene3D" id="1.10.3720.10">
    <property type="entry name" value="MetI-like"/>
    <property type="match status" value="1"/>
</dbReference>
<reference evidence="13 16" key="2">
    <citation type="submission" date="2020-07" db="EMBL/GenBank/DDBJ databases">
        <title>Sequencing the genomes of 1000 actinobacteria strains.</title>
        <authorList>
            <person name="Klenk H.-P."/>
        </authorList>
    </citation>
    <scope>NUCLEOTIDE SEQUENCE [LARGE SCALE GENOMIC DNA]</scope>
    <source>
        <strain evidence="13 16">DSM 45117</strain>
    </source>
</reference>
<feature type="domain" description="ABC transmembrane type-1" evidence="12">
    <location>
        <begin position="89"/>
        <end position="317"/>
    </location>
</feature>
<keyword evidence="4 10" id="KW-1003">Cell membrane</keyword>
<evidence type="ECO:0000256" key="6">
    <source>
        <dbReference type="ARBA" id="ARBA00022692"/>
    </source>
</evidence>
<dbReference type="Proteomes" id="UP000533017">
    <property type="component" value="Unassembled WGS sequence"/>
</dbReference>
<evidence type="ECO:0000313" key="15">
    <source>
        <dbReference type="Proteomes" id="UP000199052"/>
    </source>
</evidence>
<keyword evidence="3 9" id="KW-0813">Transport</keyword>
<evidence type="ECO:0000256" key="2">
    <source>
        <dbReference type="ARBA" id="ARBA00007069"/>
    </source>
</evidence>
<evidence type="ECO:0000256" key="4">
    <source>
        <dbReference type="ARBA" id="ARBA00022475"/>
    </source>
</evidence>
<dbReference type="InterPro" id="IPR000515">
    <property type="entry name" value="MetI-like"/>
</dbReference>
<keyword evidence="8 9" id="KW-0472">Membrane</keyword>
<evidence type="ECO:0000256" key="5">
    <source>
        <dbReference type="ARBA" id="ARBA00022592"/>
    </source>
</evidence>
<feature type="transmembrane region" description="Helical" evidence="9">
    <location>
        <begin position="126"/>
        <end position="146"/>
    </location>
</feature>
<proteinExistence type="inferred from homology"/>
<dbReference type="InterPro" id="IPR011864">
    <property type="entry name" value="Phosphate_PstC"/>
</dbReference>
<dbReference type="InterPro" id="IPR035906">
    <property type="entry name" value="MetI-like_sf"/>
</dbReference>
<dbReference type="EMBL" id="JACBZA010000001">
    <property type="protein sequence ID" value="NYH87196.1"/>
    <property type="molecule type" value="Genomic_DNA"/>
</dbReference>
<keyword evidence="16" id="KW-1185">Reference proteome</keyword>
<dbReference type="AlphaFoldDB" id="A0A1I2XWP3"/>
<dbReference type="EMBL" id="FOOI01000013">
    <property type="protein sequence ID" value="SFH17136.1"/>
    <property type="molecule type" value="Genomic_DNA"/>
</dbReference>
<gene>
    <name evidence="13" type="ORF">FHR37_006047</name>
    <name evidence="14" type="ORF">SAMN05421678_11376</name>
</gene>
<dbReference type="Proteomes" id="UP000199052">
    <property type="component" value="Unassembled WGS sequence"/>
</dbReference>
<evidence type="ECO:0000256" key="3">
    <source>
        <dbReference type="ARBA" id="ARBA00022448"/>
    </source>
</evidence>
<dbReference type="STRING" id="504797.SAMN05421678_11376"/>
<comment type="subcellular location">
    <subcellularLocation>
        <location evidence="1 9">Cell membrane</location>
        <topology evidence="1 9">Multi-pass membrane protein</topology>
    </subcellularLocation>
</comment>
<dbReference type="GO" id="GO:0005886">
    <property type="term" value="C:plasma membrane"/>
    <property type="evidence" value="ECO:0007669"/>
    <property type="project" value="UniProtKB-SubCell"/>
</dbReference>
<keyword evidence="7 9" id="KW-1133">Transmembrane helix</keyword>
<reference evidence="14 15" key="1">
    <citation type="submission" date="2016-10" db="EMBL/GenBank/DDBJ databases">
        <authorList>
            <person name="de Groot N.N."/>
        </authorList>
    </citation>
    <scope>NUCLEOTIDE SEQUENCE [LARGE SCALE GENOMIC DNA]</scope>
    <source>
        <strain evidence="14 15">CPCC 202808</strain>
    </source>
</reference>
<dbReference type="GO" id="GO:0005315">
    <property type="term" value="F:phosphate transmembrane transporter activity"/>
    <property type="evidence" value="ECO:0007669"/>
    <property type="project" value="InterPro"/>
</dbReference>
<dbReference type="SUPFAM" id="SSF161098">
    <property type="entry name" value="MetI-like"/>
    <property type="match status" value="1"/>
</dbReference>
<feature type="transmembrane region" description="Helical" evidence="9">
    <location>
        <begin position="88"/>
        <end position="114"/>
    </location>
</feature>
<comment type="function">
    <text evidence="10">Part of the binding-protein-dependent transport system for phosphate; probably responsible for the translocation of the substrate across the membrane.</text>
</comment>
<feature type="transmembrane region" description="Helical" evidence="9">
    <location>
        <begin position="236"/>
        <end position="259"/>
    </location>
</feature>
<dbReference type="GO" id="GO:0006817">
    <property type="term" value="P:phosphate ion transport"/>
    <property type="evidence" value="ECO:0007669"/>
    <property type="project" value="UniProtKB-KW"/>
</dbReference>
<accession>A0A1I2XWP3</accession>
<name>A0A1I2XWP3_9ACTN</name>
<evidence type="ECO:0000256" key="9">
    <source>
        <dbReference type="RuleBase" id="RU363032"/>
    </source>
</evidence>
<sequence>MSSNSSHQELLDSRPQGLDLGPTGRGGDRLFSGLARGSGVAVIALVVFVAAFLLWLAVPALKDNQASFLFSRIWQPGLTPPKFGIVDLLWTTVLASAFALLLAVPVALGVALFLTHYAPARLARPITYVVDLLAAVPSIIFGLWGITELAPKLAPVGNFLSRHNLGIPFLKPGIPDTGTVFVAGVVLAIMILPIIAAFTREVFAQTPAENREAALALGATKWEMIRLTVLPYGRSGMVSAAMLGLGRALGETIAIMIILSTPSPGAPFSASLFAGGETFASKIANNAAEFDSPSKTGAYIAAGLVLFVLTFAVNALARLVLLHTGRKHS</sequence>
<keyword evidence="6 9" id="KW-0812">Transmembrane</keyword>
<feature type="transmembrane region" description="Helical" evidence="9">
    <location>
        <begin position="298"/>
        <end position="321"/>
    </location>
</feature>
<organism evidence="14 15">
    <name type="scientific">Actinopolymorpha cephalotaxi</name>
    <dbReference type="NCBI Taxonomy" id="504797"/>
    <lineage>
        <taxon>Bacteria</taxon>
        <taxon>Bacillati</taxon>
        <taxon>Actinomycetota</taxon>
        <taxon>Actinomycetes</taxon>
        <taxon>Propionibacteriales</taxon>
        <taxon>Actinopolymorphaceae</taxon>
        <taxon>Actinopolymorpha</taxon>
    </lineage>
</organism>
<evidence type="ECO:0000256" key="7">
    <source>
        <dbReference type="ARBA" id="ARBA00022989"/>
    </source>
</evidence>
<evidence type="ECO:0000313" key="14">
    <source>
        <dbReference type="EMBL" id="SFH17136.1"/>
    </source>
</evidence>
<dbReference type="Pfam" id="PF00528">
    <property type="entry name" value="BPD_transp_1"/>
    <property type="match status" value="1"/>
</dbReference>
<protein>
    <recommendedName>
        <fullName evidence="10">Phosphate transport system permease protein</fullName>
    </recommendedName>
</protein>
<dbReference type="PANTHER" id="PTHR30425">
    <property type="entry name" value="PHOSPHATE TRANSPORT SYSTEM PERMEASE PROTEIN PST"/>
    <property type="match status" value="1"/>
</dbReference>
<dbReference type="OrthoDB" id="9785113at2"/>
<feature type="transmembrane region" description="Helical" evidence="9">
    <location>
        <begin position="39"/>
        <end position="58"/>
    </location>
</feature>
<dbReference type="PROSITE" id="PS50928">
    <property type="entry name" value="ABC_TM1"/>
    <property type="match status" value="1"/>
</dbReference>
<evidence type="ECO:0000313" key="16">
    <source>
        <dbReference type="Proteomes" id="UP000533017"/>
    </source>
</evidence>
<feature type="transmembrane region" description="Helical" evidence="9">
    <location>
        <begin position="178"/>
        <end position="198"/>
    </location>
</feature>
<comment type="similarity">
    <text evidence="2 10">Belongs to the binding-protein-dependent transport system permease family. CysTW subfamily.</text>
</comment>
<dbReference type="RefSeq" id="WP_092886065.1">
    <property type="nucleotide sequence ID" value="NZ_FOOI01000013.1"/>
</dbReference>